<keyword evidence="3" id="KW-1185">Reference proteome</keyword>
<reference evidence="2 3" key="1">
    <citation type="submission" date="2019-05" db="EMBL/GenBank/DDBJ databases">
        <title>Another draft genome of Portunus trituberculatus and its Hox gene families provides insights of decapod evolution.</title>
        <authorList>
            <person name="Jeong J.-H."/>
            <person name="Song I."/>
            <person name="Kim S."/>
            <person name="Choi T."/>
            <person name="Kim D."/>
            <person name="Ryu S."/>
            <person name="Kim W."/>
        </authorList>
    </citation>
    <scope>NUCLEOTIDE SEQUENCE [LARGE SCALE GENOMIC DNA]</scope>
    <source>
        <tissue evidence="2">Muscle</tissue>
    </source>
</reference>
<comment type="caution">
    <text evidence="2">The sequence shown here is derived from an EMBL/GenBank/DDBJ whole genome shotgun (WGS) entry which is preliminary data.</text>
</comment>
<feature type="region of interest" description="Disordered" evidence="1">
    <location>
        <begin position="1"/>
        <end position="23"/>
    </location>
</feature>
<feature type="compositionally biased region" description="Low complexity" evidence="1">
    <location>
        <begin position="73"/>
        <end position="86"/>
    </location>
</feature>
<proteinExistence type="predicted"/>
<feature type="compositionally biased region" description="Polar residues" evidence="1">
    <location>
        <begin position="9"/>
        <end position="23"/>
    </location>
</feature>
<evidence type="ECO:0000313" key="3">
    <source>
        <dbReference type="Proteomes" id="UP000324222"/>
    </source>
</evidence>
<name>A0A5B7HCN8_PORTR</name>
<organism evidence="2 3">
    <name type="scientific">Portunus trituberculatus</name>
    <name type="common">Swimming crab</name>
    <name type="synonym">Neptunus trituberculatus</name>
    <dbReference type="NCBI Taxonomy" id="210409"/>
    <lineage>
        <taxon>Eukaryota</taxon>
        <taxon>Metazoa</taxon>
        <taxon>Ecdysozoa</taxon>
        <taxon>Arthropoda</taxon>
        <taxon>Crustacea</taxon>
        <taxon>Multicrustacea</taxon>
        <taxon>Malacostraca</taxon>
        <taxon>Eumalacostraca</taxon>
        <taxon>Eucarida</taxon>
        <taxon>Decapoda</taxon>
        <taxon>Pleocyemata</taxon>
        <taxon>Brachyura</taxon>
        <taxon>Eubrachyura</taxon>
        <taxon>Portunoidea</taxon>
        <taxon>Portunidae</taxon>
        <taxon>Portuninae</taxon>
        <taxon>Portunus</taxon>
    </lineage>
</organism>
<evidence type="ECO:0000313" key="2">
    <source>
        <dbReference type="EMBL" id="MPC67903.1"/>
    </source>
</evidence>
<protein>
    <submittedName>
        <fullName evidence="2">Uncharacterized protein</fullName>
    </submittedName>
</protein>
<sequence length="135" mass="14783">MIQGHLGSTGVSQPPSHSAYQPSNLQSTQLLSLPVNHSAIQLTIHQKLFLPISHSTNESTMYPFIKTVNQRSTSESYSHINSSSNSTDHRPLIPSDSVPNSWHATHFRTLSRMSCSKLASHSASQPVSEFPSCSL</sequence>
<dbReference type="AlphaFoldDB" id="A0A5B7HCN8"/>
<gene>
    <name evidence="2" type="ORF">E2C01_062089</name>
</gene>
<evidence type="ECO:0000256" key="1">
    <source>
        <dbReference type="SAM" id="MobiDB-lite"/>
    </source>
</evidence>
<accession>A0A5B7HCN8</accession>
<dbReference type="Proteomes" id="UP000324222">
    <property type="component" value="Unassembled WGS sequence"/>
</dbReference>
<feature type="region of interest" description="Disordered" evidence="1">
    <location>
        <begin position="73"/>
        <end position="97"/>
    </location>
</feature>
<dbReference type="EMBL" id="VSRR010026948">
    <property type="protein sequence ID" value="MPC67903.1"/>
    <property type="molecule type" value="Genomic_DNA"/>
</dbReference>